<keyword evidence="1" id="KW-0472">Membrane</keyword>
<name>A0A5N1J886_9BACT</name>
<feature type="transmembrane region" description="Helical" evidence="1">
    <location>
        <begin position="177"/>
        <end position="194"/>
    </location>
</feature>
<feature type="transmembrane region" description="Helical" evidence="1">
    <location>
        <begin position="232"/>
        <end position="253"/>
    </location>
</feature>
<evidence type="ECO:0000313" key="2">
    <source>
        <dbReference type="EMBL" id="KAA9346192.1"/>
    </source>
</evidence>
<evidence type="ECO:0000313" key="3">
    <source>
        <dbReference type="Proteomes" id="UP000326570"/>
    </source>
</evidence>
<comment type="caution">
    <text evidence="2">The sequence shown here is derived from an EMBL/GenBank/DDBJ whole genome shotgun (WGS) entry which is preliminary data.</text>
</comment>
<organism evidence="2 3">
    <name type="scientific">Adhaeribacter soli</name>
    <dbReference type="NCBI Taxonomy" id="2607655"/>
    <lineage>
        <taxon>Bacteria</taxon>
        <taxon>Pseudomonadati</taxon>
        <taxon>Bacteroidota</taxon>
        <taxon>Cytophagia</taxon>
        <taxon>Cytophagales</taxon>
        <taxon>Hymenobacteraceae</taxon>
        <taxon>Adhaeribacter</taxon>
    </lineage>
</organism>
<feature type="transmembrane region" description="Helical" evidence="1">
    <location>
        <begin position="12"/>
        <end position="34"/>
    </location>
</feature>
<feature type="transmembrane region" description="Helical" evidence="1">
    <location>
        <begin position="78"/>
        <end position="94"/>
    </location>
</feature>
<sequence length="355" mass="41219">MKQPWLHGPVSDGLFVLAPPFLCLLAVLFFPDFFQQANQRVSLEAWVVLVLLIDVGHVYSTLFRTYFDKEALQQHRQLFLWAPLAGLIIGILLYSLGSLIFWRVLAYLAVFHFVRQQYGFMQLYSRREVKTNWEHRIDKGMIYAATLYPLLYWHLEGNRNFNWFIAGDFVVLDLPELLPLMTWGYGILIVLFLVKELRFSLKHKSANIPRNLVVTGTAMSWYLGIVHFNGDLVFTLFNVVSHGIPYMALIWFYGRKKKITDTSTVSGKLLKYTFSTAGLFLFLGIIFGLAFLEEGFWDALVWQEHPEAFSFFQFFPAVKDQAFLTLVVPFLAVPQLTHYILDGFIWKVSRDKNLT</sequence>
<accession>A0A5N1J886</accession>
<feature type="transmembrane region" description="Helical" evidence="1">
    <location>
        <begin position="274"/>
        <end position="292"/>
    </location>
</feature>
<feature type="transmembrane region" description="Helical" evidence="1">
    <location>
        <begin position="46"/>
        <end position="66"/>
    </location>
</feature>
<feature type="transmembrane region" description="Helical" evidence="1">
    <location>
        <begin position="206"/>
        <end position="226"/>
    </location>
</feature>
<gene>
    <name evidence="2" type="ORF">F0P94_00845</name>
</gene>
<dbReference type="Proteomes" id="UP000326570">
    <property type="component" value="Unassembled WGS sequence"/>
</dbReference>
<dbReference type="EMBL" id="VTWT01000001">
    <property type="protein sequence ID" value="KAA9346192.1"/>
    <property type="molecule type" value="Genomic_DNA"/>
</dbReference>
<keyword evidence="1" id="KW-0812">Transmembrane</keyword>
<protein>
    <submittedName>
        <fullName evidence="2">Uncharacterized protein</fullName>
    </submittedName>
</protein>
<reference evidence="2 3" key="1">
    <citation type="submission" date="2019-09" db="EMBL/GenBank/DDBJ databases">
        <title>Genome sequence of Adhaeribacter sp. M2.</title>
        <authorList>
            <person name="Srinivasan S."/>
        </authorList>
    </citation>
    <scope>NUCLEOTIDE SEQUENCE [LARGE SCALE GENOMIC DNA]</scope>
    <source>
        <strain evidence="2 3">M2</strain>
    </source>
</reference>
<proteinExistence type="predicted"/>
<keyword evidence="3" id="KW-1185">Reference proteome</keyword>
<keyword evidence="1" id="KW-1133">Transmembrane helix</keyword>
<dbReference type="AlphaFoldDB" id="A0A5N1J886"/>
<evidence type="ECO:0000256" key="1">
    <source>
        <dbReference type="SAM" id="Phobius"/>
    </source>
</evidence>
<feature type="transmembrane region" description="Helical" evidence="1">
    <location>
        <begin position="322"/>
        <end position="341"/>
    </location>
</feature>